<dbReference type="EMBL" id="JAOQIO010000034">
    <property type="protein sequence ID" value="MCU6792864.1"/>
    <property type="molecule type" value="Genomic_DNA"/>
</dbReference>
<evidence type="ECO:0000256" key="3">
    <source>
        <dbReference type="RuleBase" id="RU000363"/>
    </source>
</evidence>
<dbReference type="InterPro" id="IPR036291">
    <property type="entry name" value="NAD(P)-bd_dom_sf"/>
</dbReference>
<evidence type="ECO:0000256" key="1">
    <source>
        <dbReference type="ARBA" id="ARBA00006484"/>
    </source>
</evidence>
<dbReference type="InterPro" id="IPR002347">
    <property type="entry name" value="SDR_fam"/>
</dbReference>
<evidence type="ECO:0000256" key="2">
    <source>
        <dbReference type="ARBA" id="ARBA00023002"/>
    </source>
</evidence>
<comment type="caution">
    <text evidence="5">The sequence shown here is derived from an EMBL/GenBank/DDBJ whole genome shotgun (WGS) entry which is preliminary data.</text>
</comment>
<dbReference type="Gene3D" id="3.40.50.720">
    <property type="entry name" value="NAD(P)-binding Rossmann-like Domain"/>
    <property type="match status" value="1"/>
</dbReference>
<dbReference type="InterPro" id="IPR057326">
    <property type="entry name" value="KR_dom"/>
</dbReference>
<dbReference type="InterPro" id="IPR051911">
    <property type="entry name" value="SDR_oxidoreductase"/>
</dbReference>
<dbReference type="PANTHER" id="PTHR43976:SF16">
    <property type="entry name" value="SHORT-CHAIN DEHYDROGENASE_REDUCTASE FAMILY PROTEIN"/>
    <property type="match status" value="1"/>
</dbReference>
<comment type="similarity">
    <text evidence="1 3">Belongs to the short-chain dehydrogenases/reductases (SDR) family.</text>
</comment>
<dbReference type="Pfam" id="PF00106">
    <property type="entry name" value="adh_short"/>
    <property type="match status" value="1"/>
</dbReference>
<evidence type="ECO:0000313" key="5">
    <source>
        <dbReference type="EMBL" id="MCU6792864.1"/>
    </source>
</evidence>
<accession>A0ABT2UGS3</accession>
<proteinExistence type="inferred from homology"/>
<keyword evidence="6" id="KW-1185">Reference proteome</keyword>
<dbReference type="Proteomes" id="UP001652445">
    <property type="component" value="Unassembled WGS sequence"/>
</dbReference>
<gene>
    <name evidence="5" type="ORF">OB236_12110</name>
</gene>
<organism evidence="5 6">
    <name type="scientific">Paenibacillus baimaensis</name>
    <dbReference type="NCBI Taxonomy" id="2982185"/>
    <lineage>
        <taxon>Bacteria</taxon>
        <taxon>Bacillati</taxon>
        <taxon>Bacillota</taxon>
        <taxon>Bacilli</taxon>
        <taxon>Bacillales</taxon>
        <taxon>Paenibacillaceae</taxon>
        <taxon>Paenibacillus</taxon>
    </lineage>
</organism>
<dbReference type="PRINTS" id="PR00081">
    <property type="entry name" value="GDHRDH"/>
</dbReference>
<evidence type="ECO:0000313" key="6">
    <source>
        <dbReference type="Proteomes" id="UP001652445"/>
    </source>
</evidence>
<protein>
    <submittedName>
        <fullName evidence="5">SDR family NAD(P)-dependent oxidoreductase</fullName>
    </submittedName>
</protein>
<dbReference type="PANTHER" id="PTHR43976">
    <property type="entry name" value="SHORT CHAIN DEHYDROGENASE"/>
    <property type="match status" value="1"/>
</dbReference>
<dbReference type="SMART" id="SM00822">
    <property type="entry name" value="PKS_KR"/>
    <property type="match status" value="1"/>
</dbReference>
<name>A0ABT2UGS3_9BACL</name>
<dbReference type="CDD" id="cd05374">
    <property type="entry name" value="17beta-HSD-like_SDR_c"/>
    <property type="match status" value="1"/>
</dbReference>
<dbReference type="SUPFAM" id="SSF51735">
    <property type="entry name" value="NAD(P)-binding Rossmann-fold domains"/>
    <property type="match status" value="1"/>
</dbReference>
<dbReference type="RefSeq" id="WP_262684218.1">
    <property type="nucleotide sequence ID" value="NZ_JAOQIO010000034.1"/>
</dbReference>
<dbReference type="PRINTS" id="PR00080">
    <property type="entry name" value="SDRFAMILY"/>
</dbReference>
<feature type="domain" description="Ketoreductase" evidence="4">
    <location>
        <begin position="3"/>
        <end position="179"/>
    </location>
</feature>
<reference evidence="5 6" key="1">
    <citation type="submission" date="2022-09" db="EMBL/GenBank/DDBJ databases">
        <authorList>
            <person name="Han X.L."/>
            <person name="Wang Q."/>
            <person name="Lu T."/>
        </authorList>
    </citation>
    <scope>NUCLEOTIDE SEQUENCE [LARGE SCALE GENOMIC DNA]</scope>
    <source>
        <strain evidence="5 6">WQ 127069</strain>
    </source>
</reference>
<sequence length="276" mass="29919">MSKVWLITGSGNGLGRHITEAALAKGERVVATARNIEQLDDLVKQYGDQIRVATLDVTDEEAAQAAVRLALVAFGRLDVLVNNAGYGDIRPFEETSSEDFKKLMDTCFYGVVNLTRAALPIMRKQRSGYILQISSVGGRLATPGSAAYHAAKWAVGGFTEALAMEMAPFGVKISALEPGGMRTNWVNRAIKNRPQLLSDYEASVGELLRMMDGLQGQEKGDPVKVAEVVLQLAYADELPAHLLLGKEAAQGAELAEEQRAADAERWHAVTISTEYE</sequence>
<evidence type="ECO:0000259" key="4">
    <source>
        <dbReference type="SMART" id="SM00822"/>
    </source>
</evidence>
<keyword evidence="2" id="KW-0560">Oxidoreductase</keyword>